<feature type="chain" id="PRO_5031200092" description="Multidrug transporter" evidence="2">
    <location>
        <begin position="30"/>
        <end position="120"/>
    </location>
</feature>
<feature type="transmembrane region" description="Helical" evidence="1">
    <location>
        <begin position="53"/>
        <end position="75"/>
    </location>
</feature>
<dbReference type="RefSeq" id="WP_182173045.1">
    <property type="nucleotide sequence ID" value="NZ_JACFXU010000014.1"/>
</dbReference>
<evidence type="ECO:0000256" key="2">
    <source>
        <dbReference type="SAM" id="SignalP"/>
    </source>
</evidence>
<keyword evidence="4" id="KW-1185">Reference proteome</keyword>
<name>A0A7W2TX74_9GAMM</name>
<keyword evidence="1" id="KW-0472">Membrane</keyword>
<evidence type="ECO:0008006" key="5">
    <source>
        <dbReference type="Google" id="ProtNLM"/>
    </source>
</evidence>
<dbReference type="AlphaFoldDB" id="A0A7W2TX74"/>
<accession>A0A7W2TX74</accession>
<evidence type="ECO:0000313" key="4">
    <source>
        <dbReference type="Proteomes" id="UP000539350"/>
    </source>
</evidence>
<gene>
    <name evidence="3" type="ORF">H2508_10690</name>
</gene>
<comment type="caution">
    <text evidence="3">The sequence shown here is derived from an EMBL/GenBank/DDBJ whole genome shotgun (WGS) entry which is preliminary data.</text>
</comment>
<sequence>MTIKYRVRRQALVAAMLATLVATPQTLWAQSAIDDSPNAAEMVGDLLVARPIGLVMTAGGLAAFVVSLPFTLLAGHASEAAETLMVGPAKETFMRCLGCREAGYTYKDIERARGESAKVD</sequence>
<keyword evidence="2" id="KW-0732">Signal</keyword>
<protein>
    <recommendedName>
        <fullName evidence="5">Multidrug transporter</fullName>
    </recommendedName>
</protein>
<dbReference type="EMBL" id="JACFXU010000014">
    <property type="protein sequence ID" value="MBA6413576.1"/>
    <property type="molecule type" value="Genomic_DNA"/>
</dbReference>
<organism evidence="3 4">
    <name type="scientific">Sediminihaliea albiluteola</name>
    <dbReference type="NCBI Taxonomy" id="2758564"/>
    <lineage>
        <taxon>Bacteria</taxon>
        <taxon>Pseudomonadati</taxon>
        <taxon>Pseudomonadota</taxon>
        <taxon>Gammaproteobacteria</taxon>
        <taxon>Cellvibrionales</taxon>
        <taxon>Halieaceae</taxon>
        <taxon>Sediminihaliea</taxon>
    </lineage>
</organism>
<feature type="signal peptide" evidence="2">
    <location>
        <begin position="1"/>
        <end position="29"/>
    </location>
</feature>
<dbReference type="Proteomes" id="UP000539350">
    <property type="component" value="Unassembled WGS sequence"/>
</dbReference>
<keyword evidence="1" id="KW-0812">Transmembrane</keyword>
<evidence type="ECO:0000256" key="1">
    <source>
        <dbReference type="SAM" id="Phobius"/>
    </source>
</evidence>
<evidence type="ECO:0000313" key="3">
    <source>
        <dbReference type="EMBL" id="MBA6413576.1"/>
    </source>
</evidence>
<proteinExistence type="predicted"/>
<reference evidence="3 4" key="1">
    <citation type="submission" date="2020-07" db="EMBL/GenBank/DDBJ databases">
        <title>Halieaceae bacterium, F7430, whole genome shotgun sequencing project.</title>
        <authorList>
            <person name="Jiang S."/>
            <person name="Liu Z.W."/>
            <person name="Du Z.J."/>
        </authorList>
    </citation>
    <scope>NUCLEOTIDE SEQUENCE [LARGE SCALE GENOMIC DNA]</scope>
    <source>
        <strain evidence="3 4">F7430</strain>
    </source>
</reference>
<keyword evidence="1" id="KW-1133">Transmembrane helix</keyword>